<evidence type="ECO:0000256" key="1">
    <source>
        <dbReference type="SAM" id="MobiDB-lite"/>
    </source>
</evidence>
<name>A0AAD6XL20_9AGAR</name>
<feature type="region of interest" description="Disordered" evidence="1">
    <location>
        <begin position="199"/>
        <end position="263"/>
    </location>
</feature>
<organism evidence="2 3">
    <name type="scientific">Mycena belliarum</name>
    <dbReference type="NCBI Taxonomy" id="1033014"/>
    <lineage>
        <taxon>Eukaryota</taxon>
        <taxon>Fungi</taxon>
        <taxon>Dikarya</taxon>
        <taxon>Basidiomycota</taxon>
        <taxon>Agaricomycotina</taxon>
        <taxon>Agaricomycetes</taxon>
        <taxon>Agaricomycetidae</taxon>
        <taxon>Agaricales</taxon>
        <taxon>Marasmiineae</taxon>
        <taxon>Mycenaceae</taxon>
        <taxon>Mycena</taxon>
    </lineage>
</organism>
<feature type="compositionally biased region" description="Low complexity" evidence="1">
    <location>
        <begin position="249"/>
        <end position="260"/>
    </location>
</feature>
<dbReference type="Proteomes" id="UP001222325">
    <property type="component" value="Unassembled WGS sequence"/>
</dbReference>
<comment type="caution">
    <text evidence="2">The sequence shown here is derived from an EMBL/GenBank/DDBJ whole genome shotgun (WGS) entry which is preliminary data.</text>
</comment>
<reference evidence="2" key="1">
    <citation type="submission" date="2023-03" db="EMBL/GenBank/DDBJ databases">
        <title>Massive genome expansion in bonnet fungi (Mycena s.s.) driven by repeated elements and novel gene families across ecological guilds.</title>
        <authorList>
            <consortium name="Lawrence Berkeley National Laboratory"/>
            <person name="Harder C.B."/>
            <person name="Miyauchi S."/>
            <person name="Viragh M."/>
            <person name="Kuo A."/>
            <person name="Thoen E."/>
            <person name="Andreopoulos B."/>
            <person name="Lu D."/>
            <person name="Skrede I."/>
            <person name="Drula E."/>
            <person name="Henrissat B."/>
            <person name="Morin E."/>
            <person name="Kohler A."/>
            <person name="Barry K."/>
            <person name="LaButti K."/>
            <person name="Morin E."/>
            <person name="Salamov A."/>
            <person name="Lipzen A."/>
            <person name="Mereny Z."/>
            <person name="Hegedus B."/>
            <person name="Baldrian P."/>
            <person name="Stursova M."/>
            <person name="Weitz H."/>
            <person name="Taylor A."/>
            <person name="Grigoriev I.V."/>
            <person name="Nagy L.G."/>
            <person name="Martin F."/>
            <person name="Kauserud H."/>
        </authorList>
    </citation>
    <scope>NUCLEOTIDE SEQUENCE</scope>
    <source>
        <strain evidence="2">CBHHK173m</strain>
    </source>
</reference>
<proteinExistence type="predicted"/>
<evidence type="ECO:0000313" key="2">
    <source>
        <dbReference type="EMBL" id="KAJ7069022.1"/>
    </source>
</evidence>
<keyword evidence="3" id="KW-1185">Reference proteome</keyword>
<feature type="compositionally biased region" description="Low complexity" evidence="1">
    <location>
        <begin position="85"/>
        <end position="108"/>
    </location>
</feature>
<gene>
    <name evidence="2" type="ORF">B0H15DRAFT_807275</name>
</gene>
<dbReference type="EMBL" id="JARJCN010000139">
    <property type="protein sequence ID" value="KAJ7069022.1"/>
    <property type="molecule type" value="Genomic_DNA"/>
</dbReference>
<evidence type="ECO:0000313" key="3">
    <source>
        <dbReference type="Proteomes" id="UP001222325"/>
    </source>
</evidence>
<protein>
    <submittedName>
        <fullName evidence="2">Uncharacterized protein</fullName>
    </submittedName>
</protein>
<feature type="compositionally biased region" description="Polar residues" evidence="1">
    <location>
        <begin position="199"/>
        <end position="209"/>
    </location>
</feature>
<feature type="compositionally biased region" description="Low complexity" evidence="1">
    <location>
        <begin position="474"/>
        <end position="491"/>
    </location>
</feature>
<dbReference type="AlphaFoldDB" id="A0AAD6XL20"/>
<feature type="region of interest" description="Disordered" evidence="1">
    <location>
        <begin position="474"/>
        <end position="506"/>
    </location>
</feature>
<sequence length="601" mass="67178">MAKTCLTVLQPFGACQRERPHLLVPLPVTGWLYTTTYDFFWMRGGDLPPYPCEHQVFTRNVKPTSATRGQFITIPARPFSSSATHRTAPSSSAPHPARHSVSATARPAVRPPPASASWQPLAAFDNVLEDIRNEFVLDPILALESYRQKEAQKLAVLTNRLDSLPGVSTPSPSPDISLEEALDAALARQEENDLREAMHQSTIPQSSAPFPSLFCSPSPTPTGSIGPHLRHLSPSPDFPAQPLLDDYPRSQQRVRSSAASTQPSLQITKQLNNDWLSAVPTDTLHIAPTGGGRRPFKKTLAVRRFLLVYFDKANAAPQQRFVTECPDWPSWQLSTAVGTLASLGETLTRIEHYTTTFRTWIQVPLDFVHELTTDCVVLLRRHGVRGVDEASTIERFFPQAEPSHIRYGLSQERAAVRKTYKASKTEVFDISSDSEDAVEIVKVKRRKRIDSPARPSQRRRISLDTTVVVNRVSPSSSSSTLWTPYNLSTPDTTPPPSTSLLSFSPSPPSLSATQRWPASEYVIDMVEGFKQMASQELSHMPVGRRFRKIYGNLRVYKQQTYSDQVRRWMSATEDQRKAARDAGRTKEGLWSTFAKSVPLRR</sequence>
<feature type="region of interest" description="Disordered" evidence="1">
    <location>
        <begin position="80"/>
        <end position="116"/>
    </location>
</feature>
<accession>A0AAD6XL20</accession>